<evidence type="ECO:0000256" key="5">
    <source>
        <dbReference type="ARBA" id="ARBA00023242"/>
    </source>
</evidence>
<dbReference type="CDD" id="cd09858">
    <property type="entry name" value="PIN_MKT1"/>
    <property type="match status" value="1"/>
</dbReference>
<keyword evidence="3 6" id="KW-0853">WD repeat</keyword>
<organism evidence="9">
    <name type="scientific">Pneumocystis jirovecii</name>
    <name type="common">Human pneumocystis pneumonia agent</name>
    <dbReference type="NCBI Taxonomy" id="42068"/>
    <lineage>
        <taxon>Eukaryota</taxon>
        <taxon>Fungi</taxon>
        <taxon>Dikarya</taxon>
        <taxon>Ascomycota</taxon>
        <taxon>Taphrinomycotina</taxon>
        <taxon>Pneumocystomycetes</taxon>
        <taxon>Pneumocystaceae</taxon>
        <taxon>Pneumocystis</taxon>
    </lineage>
</organism>
<proteinExistence type="inferred from homology"/>
<dbReference type="Gene3D" id="2.130.10.10">
    <property type="entry name" value="YVTN repeat-like/Quinoprotein amine dehydrogenase"/>
    <property type="match status" value="2"/>
</dbReference>
<gene>
    <name evidence="8" type="ORF">PNEJI1_003745</name>
</gene>
<feature type="domain" description="XPG N-terminal" evidence="7">
    <location>
        <begin position="1"/>
        <end position="94"/>
    </location>
</feature>
<dbReference type="VEuPathDB" id="FungiDB:PNEJI1_003745"/>
<evidence type="ECO:0000256" key="6">
    <source>
        <dbReference type="PROSITE-ProRule" id="PRU00221"/>
    </source>
</evidence>
<dbReference type="STRING" id="1209962.L0PIK1"/>
<dbReference type="InterPro" id="IPR036322">
    <property type="entry name" value="WD40_repeat_dom_sf"/>
</dbReference>
<reference evidence="8 9" key="1">
    <citation type="journal article" date="2012" name="MBio">
        <title>De novo assembly of the Pneumocystis jirovecii genome from a single bronchoalveolar lavage fluid specimen from a patient.</title>
        <authorList>
            <person name="Cisse O.H."/>
            <person name="Pagni M."/>
            <person name="Hauser P.M."/>
        </authorList>
    </citation>
    <scope>NUCLEOTIDE SEQUENCE [LARGE SCALE GENOMIC DNA]</scope>
    <source>
        <strain evidence="8 9">SE8</strain>
    </source>
</reference>
<dbReference type="GO" id="GO:0016070">
    <property type="term" value="P:RNA metabolic process"/>
    <property type="evidence" value="ECO:0007669"/>
    <property type="project" value="UniProtKB-ARBA"/>
</dbReference>
<dbReference type="InterPro" id="IPR037867">
    <property type="entry name" value="Swd2/WDR82"/>
</dbReference>
<feature type="repeat" description="WD" evidence="6">
    <location>
        <begin position="431"/>
        <end position="462"/>
    </location>
</feature>
<evidence type="ECO:0000313" key="8">
    <source>
        <dbReference type="EMBL" id="CCJ31460.1"/>
    </source>
</evidence>
<comment type="caution">
    <text evidence="8">The sequence shown here is derived from an EMBL/GenBank/DDBJ whole genome shotgun (WGS) entry which is preliminary data.</text>
</comment>
<dbReference type="InterPro" id="IPR001680">
    <property type="entry name" value="WD40_rpt"/>
</dbReference>
<dbReference type="GO" id="GO:0003682">
    <property type="term" value="F:chromatin binding"/>
    <property type="evidence" value="ECO:0007669"/>
    <property type="project" value="TreeGrafter"/>
</dbReference>
<name>L0PIK1_PNEJI</name>
<dbReference type="SUPFAM" id="SSF50978">
    <property type="entry name" value="WD40 repeat-like"/>
    <property type="match status" value="1"/>
</dbReference>
<dbReference type="AlphaFoldDB" id="L0PIK1"/>
<dbReference type="InterPro" id="IPR029060">
    <property type="entry name" value="PIN-like_dom_sf"/>
</dbReference>
<evidence type="ECO:0000256" key="4">
    <source>
        <dbReference type="ARBA" id="ARBA00022737"/>
    </source>
</evidence>
<dbReference type="PANTHER" id="PTHR19861:SF0">
    <property type="entry name" value="WD REPEAT-CONTAINING PROTEIN 82"/>
    <property type="match status" value="1"/>
</dbReference>
<dbReference type="GO" id="GO:0048188">
    <property type="term" value="C:Set1C/COMPASS complex"/>
    <property type="evidence" value="ECO:0007669"/>
    <property type="project" value="TreeGrafter"/>
</dbReference>
<sequence>MPVKAFETYTSEHKLFNYQPLSVLKDCRIGIEANYYLKQLVERLPVKDPMIYATSSMPVGLKTQILRDLSILKQNKIEPFFVFDGLDLINKNKKVWNDDYSKIRAEAWKNYDQGKLQQASNDFNLSGKITFYFICVLIDILLEKKIEFLIAPYLSWAQLAYMLGNNQYNINAIFGSVNILSFNVDHKQTILSSLGGITNDQLLDIFILLGSDFCPTFPPLEMISQINGDVFKFLQDTIKIFKSGINTILNYHHTFVAKHIDYLDIFFKAICIIKYHIVLTENGKLLPLNDHFISSGLDNSVRLWDLRSSTCHGLLNISSPCLTVFDPTGIIFAVASNSLSSILLYDLRNYDKEPFSTFTLNDDGFLSKISYPPRMPDWIKMEFSNDGKLILIGTRGECHYLLDAFTGELQSRLTGQIPVNGDPKSITSGDVCFTPDARYVIGASGDKNLVIWDTKQTNRSKSLTPIEILNSGNIGPAKVVTFNPRKMMLATANNTLSFWLSENY</sequence>
<dbReference type="Proteomes" id="UP000010422">
    <property type="component" value="Unassembled WGS sequence"/>
</dbReference>
<evidence type="ECO:0000256" key="1">
    <source>
        <dbReference type="ARBA" id="ARBA00004123"/>
    </source>
</evidence>
<dbReference type="SMART" id="SM00320">
    <property type="entry name" value="WD40"/>
    <property type="match status" value="4"/>
</dbReference>
<comment type="subcellular location">
    <subcellularLocation>
        <location evidence="1">Nucleus</location>
    </subcellularLocation>
</comment>
<protein>
    <recommendedName>
        <fullName evidence="7">XPG N-terminal domain-containing protein</fullName>
    </recommendedName>
</protein>
<dbReference type="PANTHER" id="PTHR19861">
    <property type="entry name" value="WD40 REPEAT PROTEIN SWD2"/>
    <property type="match status" value="1"/>
</dbReference>
<feature type="repeat" description="WD" evidence="6">
    <location>
        <begin position="292"/>
        <end position="308"/>
    </location>
</feature>
<evidence type="ECO:0000256" key="3">
    <source>
        <dbReference type="ARBA" id="ARBA00022574"/>
    </source>
</evidence>
<evidence type="ECO:0000256" key="2">
    <source>
        <dbReference type="ARBA" id="ARBA00005616"/>
    </source>
</evidence>
<comment type="similarity">
    <text evidence="2">Belongs to the WD repeat SWD2 family.</text>
</comment>
<dbReference type="PROSITE" id="PS50082">
    <property type="entry name" value="WD_REPEATS_2"/>
    <property type="match status" value="2"/>
</dbReference>
<dbReference type="CDD" id="cd09902">
    <property type="entry name" value="H3TH_MKT1"/>
    <property type="match status" value="1"/>
</dbReference>
<keyword evidence="4" id="KW-0677">Repeat</keyword>
<dbReference type="InterPro" id="IPR006085">
    <property type="entry name" value="XPG_DNA_repair_N"/>
</dbReference>
<dbReference type="InterPro" id="IPR015943">
    <property type="entry name" value="WD40/YVTN_repeat-like_dom_sf"/>
</dbReference>
<dbReference type="Pfam" id="PF00400">
    <property type="entry name" value="WD40"/>
    <property type="match status" value="2"/>
</dbReference>
<dbReference type="InterPro" id="IPR037314">
    <property type="entry name" value="MKT1_H3TH"/>
</dbReference>
<dbReference type="Pfam" id="PF00752">
    <property type="entry name" value="XPG_N"/>
    <property type="match status" value="1"/>
</dbReference>
<accession>L0PIK1</accession>
<dbReference type="Gene3D" id="3.40.50.1010">
    <property type="entry name" value="5'-nuclease"/>
    <property type="match status" value="1"/>
</dbReference>
<dbReference type="SUPFAM" id="SSF88723">
    <property type="entry name" value="PIN domain-like"/>
    <property type="match status" value="1"/>
</dbReference>
<dbReference type="InParanoid" id="L0PIK1"/>
<dbReference type="EMBL" id="CAKM01000314">
    <property type="protein sequence ID" value="CCJ31460.1"/>
    <property type="molecule type" value="Genomic_DNA"/>
</dbReference>
<evidence type="ECO:0000259" key="7">
    <source>
        <dbReference type="Pfam" id="PF00752"/>
    </source>
</evidence>
<keyword evidence="5" id="KW-0539">Nucleus</keyword>
<dbReference type="GO" id="GO:0004518">
    <property type="term" value="F:nuclease activity"/>
    <property type="evidence" value="ECO:0007669"/>
    <property type="project" value="InterPro"/>
</dbReference>
<evidence type="ECO:0000313" key="9">
    <source>
        <dbReference type="Proteomes" id="UP000010422"/>
    </source>
</evidence>